<dbReference type="InterPro" id="IPR000182">
    <property type="entry name" value="GNAT_dom"/>
</dbReference>
<proteinExistence type="predicted"/>
<accession>A0A2L2XDI4</accession>
<dbReference type="PANTHER" id="PTHR43072:SF23">
    <property type="entry name" value="UPF0039 PROTEIN C11D3.02C"/>
    <property type="match status" value="1"/>
</dbReference>
<evidence type="ECO:0000256" key="1">
    <source>
        <dbReference type="ARBA" id="ARBA00022679"/>
    </source>
</evidence>
<evidence type="ECO:0000313" key="5">
    <source>
        <dbReference type="Proteomes" id="UP000239549"/>
    </source>
</evidence>
<dbReference type="SUPFAM" id="SSF55729">
    <property type="entry name" value="Acyl-CoA N-acyltransferases (Nat)"/>
    <property type="match status" value="1"/>
</dbReference>
<dbReference type="PROSITE" id="PS51186">
    <property type="entry name" value="GNAT"/>
    <property type="match status" value="1"/>
</dbReference>
<keyword evidence="5" id="KW-1185">Reference proteome</keyword>
<dbReference type="EMBL" id="BFAV01000140">
    <property type="protein sequence ID" value="GBF34407.1"/>
    <property type="molecule type" value="Genomic_DNA"/>
</dbReference>
<dbReference type="Proteomes" id="UP000239549">
    <property type="component" value="Unassembled WGS sequence"/>
</dbReference>
<dbReference type="OrthoDB" id="9798006at2"/>
<dbReference type="Gene3D" id="3.40.630.30">
    <property type="match status" value="1"/>
</dbReference>
<dbReference type="AlphaFoldDB" id="A0A2L2XDI4"/>
<name>A0A2L2XDI4_9FIRM</name>
<feature type="domain" description="N-acetyltransferase" evidence="3">
    <location>
        <begin position="2"/>
        <end position="162"/>
    </location>
</feature>
<organism evidence="4 5">
    <name type="scientific">Desulfocucumis palustris</name>
    <dbReference type="NCBI Taxonomy" id="1898651"/>
    <lineage>
        <taxon>Bacteria</taxon>
        <taxon>Bacillati</taxon>
        <taxon>Bacillota</taxon>
        <taxon>Clostridia</taxon>
        <taxon>Eubacteriales</taxon>
        <taxon>Desulfocucumaceae</taxon>
        <taxon>Desulfocucumis</taxon>
    </lineage>
</organism>
<evidence type="ECO:0000259" key="3">
    <source>
        <dbReference type="PROSITE" id="PS51186"/>
    </source>
</evidence>
<protein>
    <submittedName>
        <fullName evidence="4">GCN5-related N-acetyltransferase</fullName>
    </submittedName>
</protein>
<dbReference type="GO" id="GO:0016747">
    <property type="term" value="F:acyltransferase activity, transferring groups other than amino-acyl groups"/>
    <property type="evidence" value="ECO:0007669"/>
    <property type="project" value="InterPro"/>
</dbReference>
<dbReference type="RefSeq" id="WP_104372670.1">
    <property type="nucleotide sequence ID" value="NZ_BFAV01000140.1"/>
</dbReference>
<dbReference type="PANTHER" id="PTHR43072">
    <property type="entry name" value="N-ACETYLTRANSFERASE"/>
    <property type="match status" value="1"/>
</dbReference>
<dbReference type="CDD" id="cd04301">
    <property type="entry name" value="NAT_SF"/>
    <property type="match status" value="1"/>
</dbReference>
<evidence type="ECO:0000256" key="2">
    <source>
        <dbReference type="ARBA" id="ARBA00023315"/>
    </source>
</evidence>
<evidence type="ECO:0000313" key="4">
    <source>
        <dbReference type="EMBL" id="GBF34407.1"/>
    </source>
</evidence>
<comment type="caution">
    <text evidence="4">The sequence shown here is derived from an EMBL/GenBank/DDBJ whole genome shotgun (WGS) entry which is preliminary data.</text>
</comment>
<gene>
    <name evidence="4" type="ORF">DCCM_3520</name>
</gene>
<reference evidence="5" key="1">
    <citation type="submission" date="2018-02" db="EMBL/GenBank/DDBJ databases">
        <title>Genome sequence of Desulfocucumis palustris strain NAW-5.</title>
        <authorList>
            <person name="Watanabe M."/>
            <person name="Kojima H."/>
            <person name="Fukui M."/>
        </authorList>
    </citation>
    <scope>NUCLEOTIDE SEQUENCE [LARGE SCALE GENOMIC DNA]</scope>
    <source>
        <strain evidence="5">NAW-5</strain>
    </source>
</reference>
<keyword evidence="2" id="KW-0012">Acyltransferase</keyword>
<dbReference type="InterPro" id="IPR016181">
    <property type="entry name" value="Acyl_CoA_acyltransferase"/>
</dbReference>
<sequence>MATLRRMNNEDRISVIDIFNHYVEQSFAAFPEEKIPYAYFDEIFLRSDGYPRIVAENQDGSVVGFALLRPYNPIPAFRGTCEITYFIKPDMTGRGLGTLMLGFLLEEAKSTGIRNILAEISSINKDSIRFHHRRGFKECGRFPGIGRKKGIYFDVIWMQLTL</sequence>
<dbReference type="Pfam" id="PF00583">
    <property type="entry name" value="Acetyltransf_1"/>
    <property type="match status" value="1"/>
</dbReference>
<keyword evidence="1 4" id="KW-0808">Transferase</keyword>